<evidence type="ECO:0000259" key="7">
    <source>
        <dbReference type="PROSITE" id="PS50850"/>
    </source>
</evidence>
<feature type="transmembrane region" description="Helical" evidence="6">
    <location>
        <begin position="439"/>
        <end position="460"/>
    </location>
</feature>
<evidence type="ECO:0000313" key="8">
    <source>
        <dbReference type="EMBL" id="KAK7116361.1"/>
    </source>
</evidence>
<gene>
    <name evidence="8" type="ORF">V1264_002053</name>
</gene>
<feature type="transmembrane region" description="Helical" evidence="6">
    <location>
        <begin position="560"/>
        <end position="581"/>
    </location>
</feature>
<comment type="subcellular location">
    <subcellularLocation>
        <location evidence="1">Membrane</location>
        <topology evidence="1">Multi-pass membrane protein</topology>
    </subcellularLocation>
</comment>
<protein>
    <recommendedName>
        <fullName evidence="7">Major facilitator superfamily (MFS) profile domain-containing protein</fullName>
    </recommendedName>
</protein>
<evidence type="ECO:0000256" key="1">
    <source>
        <dbReference type="ARBA" id="ARBA00004141"/>
    </source>
</evidence>
<dbReference type="GO" id="GO:0022857">
    <property type="term" value="F:transmembrane transporter activity"/>
    <property type="evidence" value="ECO:0007669"/>
    <property type="project" value="InterPro"/>
</dbReference>
<evidence type="ECO:0000256" key="4">
    <source>
        <dbReference type="ARBA" id="ARBA00023136"/>
    </source>
</evidence>
<dbReference type="EMBL" id="JBAMIC010000001">
    <property type="protein sequence ID" value="KAK7116361.1"/>
    <property type="molecule type" value="Genomic_DNA"/>
</dbReference>
<dbReference type="GO" id="GO:0016020">
    <property type="term" value="C:membrane"/>
    <property type="evidence" value="ECO:0007669"/>
    <property type="project" value="UniProtKB-SubCell"/>
</dbReference>
<keyword evidence="2 6" id="KW-0812">Transmembrane</keyword>
<name>A0AAN9C2R7_9CAEN</name>
<accession>A0AAN9C2R7</accession>
<reference evidence="8 9" key="1">
    <citation type="submission" date="2024-02" db="EMBL/GenBank/DDBJ databases">
        <title>Chromosome-scale genome assembly of the rough periwinkle Littorina saxatilis.</title>
        <authorList>
            <person name="De Jode A."/>
            <person name="Faria R."/>
            <person name="Formenti G."/>
            <person name="Sims Y."/>
            <person name="Smith T.P."/>
            <person name="Tracey A."/>
            <person name="Wood J.M.D."/>
            <person name="Zagrodzka Z.B."/>
            <person name="Johannesson K."/>
            <person name="Butlin R.K."/>
            <person name="Leder E.H."/>
        </authorList>
    </citation>
    <scope>NUCLEOTIDE SEQUENCE [LARGE SCALE GENOMIC DNA]</scope>
    <source>
        <strain evidence="8">Snail1</strain>
        <tissue evidence="8">Muscle</tissue>
    </source>
</reference>
<feature type="transmembrane region" description="Helical" evidence="6">
    <location>
        <begin position="164"/>
        <end position="185"/>
    </location>
</feature>
<feature type="transmembrane region" description="Helical" evidence="6">
    <location>
        <begin position="32"/>
        <end position="50"/>
    </location>
</feature>
<evidence type="ECO:0000313" key="9">
    <source>
        <dbReference type="Proteomes" id="UP001374579"/>
    </source>
</evidence>
<organism evidence="8 9">
    <name type="scientific">Littorina saxatilis</name>
    <dbReference type="NCBI Taxonomy" id="31220"/>
    <lineage>
        <taxon>Eukaryota</taxon>
        <taxon>Metazoa</taxon>
        <taxon>Spiralia</taxon>
        <taxon>Lophotrochozoa</taxon>
        <taxon>Mollusca</taxon>
        <taxon>Gastropoda</taxon>
        <taxon>Caenogastropoda</taxon>
        <taxon>Littorinimorpha</taxon>
        <taxon>Littorinoidea</taxon>
        <taxon>Littorinidae</taxon>
        <taxon>Littorina</taxon>
    </lineage>
</organism>
<evidence type="ECO:0000256" key="3">
    <source>
        <dbReference type="ARBA" id="ARBA00022989"/>
    </source>
</evidence>
<feature type="transmembrane region" description="Helical" evidence="6">
    <location>
        <begin position="472"/>
        <end position="490"/>
    </location>
</feature>
<dbReference type="PANTHER" id="PTHR24064">
    <property type="entry name" value="SOLUTE CARRIER FAMILY 22 MEMBER"/>
    <property type="match status" value="1"/>
</dbReference>
<dbReference type="Pfam" id="PF00083">
    <property type="entry name" value="Sugar_tr"/>
    <property type="match status" value="2"/>
</dbReference>
<dbReference type="PROSITE" id="PS00216">
    <property type="entry name" value="SUGAR_TRANSPORT_1"/>
    <property type="match status" value="1"/>
</dbReference>
<feature type="compositionally biased region" description="Basic and acidic residues" evidence="5">
    <location>
        <begin position="356"/>
        <end position="380"/>
    </location>
</feature>
<dbReference type="SUPFAM" id="SSF103473">
    <property type="entry name" value="MFS general substrate transporter"/>
    <property type="match status" value="1"/>
</dbReference>
<dbReference type="InterPro" id="IPR005828">
    <property type="entry name" value="MFS_sugar_transport-like"/>
</dbReference>
<proteinExistence type="predicted"/>
<comment type="caution">
    <text evidence="8">The sequence shown here is derived from an EMBL/GenBank/DDBJ whole genome shotgun (WGS) entry which is preliminary data.</text>
</comment>
<keyword evidence="3 6" id="KW-1133">Transmembrane helix</keyword>
<evidence type="ECO:0000256" key="5">
    <source>
        <dbReference type="SAM" id="MobiDB-lite"/>
    </source>
</evidence>
<evidence type="ECO:0000256" key="6">
    <source>
        <dbReference type="SAM" id="Phobius"/>
    </source>
</evidence>
<feature type="domain" description="Major facilitator superfamily (MFS) profile" evidence="7">
    <location>
        <begin position="34"/>
        <end position="585"/>
    </location>
</feature>
<feature type="transmembrane region" description="Helical" evidence="6">
    <location>
        <begin position="252"/>
        <end position="277"/>
    </location>
</feature>
<dbReference type="InterPro" id="IPR020846">
    <property type="entry name" value="MFS_dom"/>
</dbReference>
<feature type="region of interest" description="Disordered" evidence="5">
    <location>
        <begin position="356"/>
        <end position="385"/>
    </location>
</feature>
<keyword evidence="9" id="KW-1185">Reference proteome</keyword>
<dbReference type="InterPro" id="IPR036259">
    <property type="entry name" value="MFS_trans_sf"/>
</dbReference>
<feature type="transmembrane region" description="Helical" evidence="6">
    <location>
        <begin position="502"/>
        <end position="521"/>
    </location>
</feature>
<dbReference type="Gene3D" id="1.20.1250.20">
    <property type="entry name" value="MFS general substrate transporter like domains"/>
    <property type="match status" value="1"/>
</dbReference>
<dbReference type="AlphaFoldDB" id="A0AAN9C2R7"/>
<feature type="transmembrane region" description="Helical" evidence="6">
    <location>
        <begin position="221"/>
        <end position="240"/>
    </location>
</feature>
<dbReference type="InterPro" id="IPR005829">
    <property type="entry name" value="Sugar_transporter_CS"/>
</dbReference>
<dbReference type="Proteomes" id="UP001374579">
    <property type="component" value="Unassembled WGS sequence"/>
</dbReference>
<keyword evidence="4 6" id="KW-0472">Membrane</keyword>
<dbReference type="PROSITE" id="PS50850">
    <property type="entry name" value="MFS"/>
    <property type="match status" value="1"/>
</dbReference>
<feature type="transmembrane region" description="Helical" evidence="6">
    <location>
        <begin position="408"/>
        <end position="427"/>
    </location>
</feature>
<evidence type="ECO:0000256" key="2">
    <source>
        <dbReference type="ARBA" id="ARBA00022692"/>
    </source>
</evidence>
<sequence length="608" mass="67559">MPKSSLWEPSALSRVEVDEVWKSLGRYGRYQTLQILTLMVAGLPMAYPVLSVVFEGVNNPHECRPHASFFEDNVITDNSSVTSESCLVKARPNNSDGREFLTTHCDGYRYDQPDHVSFVSEWDLVCSKAALAQVSQTLVMAGMFAGATLLSNLADRYGRKRSHVGCHVALLAASLAMAFMPNYVSFVSVKFFTGVFQQGYLIPLAIHLLELLPTEQRASMGVLGSLLWAVSVMSMAPIAYAMRAYSWRALQIVFAAFNAFCVVEIFFLDESLCWLVANHRFDSIRHVIRKAAKYNHRDPEVVVSNALNKSDAMRMPAKNTGVKAVLLSPIPEVNEEEAELPEVKYEIDGIEQDLEKRRNGEGEREHLQEEQEEKQKKKEGEEEESDDFISMIHQDGFLDLVKDPDMRFITLAMLYIWMTNSLTYYGVTLLSSSMAGNFYLNFFLGGLLEIPSCCIMWLGLARIGRKKTMMAFISLAGVALLAASLVAALSGGGEAAGVAQTVLSMVARFGITGSFNAIWVYTPEIFPTNLRNVGVGISSSSARIGGMAAPFFNLLADKAIWTPGVIFSVNCLLVTFLLTLLPETMHRPLPQTISDVKTWRRQDRKGKE</sequence>